<keyword evidence="4" id="KW-0472">Membrane</keyword>
<keyword evidence="5" id="KW-0413">Isomerase</keyword>
<dbReference type="EC" id="5.4.99.23" evidence="5"/>
<dbReference type="GO" id="GO:0006396">
    <property type="term" value="P:RNA processing"/>
    <property type="evidence" value="ECO:0007669"/>
    <property type="project" value="UniProtKB-ARBA"/>
</dbReference>
<proteinExistence type="predicted"/>
<accession>A0A6J4TDS0</accession>
<gene>
    <name evidence="5" type="ORF">AVDCRST_MAG91-2110</name>
</gene>
<evidence type="ECO:0000256" key="4">
    <source>
        <dbReference type="ARBA" id="ARBA00023136"/>
    </source>
</evidence>
<dbReference type="SUPFAM" id="SSF111369">
    <property type="entry name" value="HlyD-like secretion proteins"/>
    <property type="match status" value="1"/>
</dbReference>
<evidence type="ECO:0000313" key="5">
    <source>
        <dbReference type="EMBL" id="CAA9519514.1"/>
    </source>
</evidence>
<dbReference type="InterPro" id="IPR020103">
    <property type="entry name" value="PsdUridine_synth_cat_dom_sf"/>
</dbReference>
<dbReference type="PRINTS" id="PR01490">
    <property type="entry name" value="RTXTOXIND"/>
</dbReference>
<evidence type="ECO:0000256" key="2">
    <source>
        <dbReference type="ARBA" id="ARBA00022692"/>
    </source>
</evidence>
<dbReference type="Gene3D" id="3.30.2350.10">
    <property type="entry name" value="Pseudouridine synthase"/>
    <property type="match status" value="1"/>
</dbReference>
<dbReference type="InterPro" id="IPR050739">
    <property type="entry name" value="MFP"/>
</dbReference>
<dbReference type="SUPFAM" id="SSF55120">
    <property type="entry name" value="Pseudouridine synthase"/>
    <property type="match status" value="1"/>
</dbReference>
<dbReference type="GO" id="GO:0001522">
    <property type="term" value="P:pseudouridine synthesis"/>
    <property type="evidence" value="ECO:0007669"/>
    <property type="project" value="InterPro"/>
</dbReference>
<keyword evidence="2" id="KW-0812">Transmembrane</keyword>
<dbReference type="GO" id="GO:0016020">
    <property type="term" value="C:membrane"/>
    <property type="evidence" value="ECO:0007669"/>
    <property type="project" value="UniProtKB-SubCell"/>
</dbReference>
<dbReference type="AlphaFoldDB" id="A0A6J4TDS0"/>
<keyword evidence="3" id="KW-1133">Transmembrane helix</keyword>
<comment type="subcellular location">
    <subcellularLocation>
        <location evidence="1">Membrane</location>
        <topology evidence="1">Single-pass membrane protein</topology>
    </subcellularLocation>
</comment>
<evidence type="ECO:0000256" key="3">
    <source>
        <dbReference type="ARBA" id="ARBA00022989"/>
    </source>
</evidence>
<feature type="non-terminal residue" evidence="5">
    <location>
        <position position="191"/>
    </location>
</feature>
<dbReference type="PANTHER" id="PTHR30386">
    <property type="entry name" value="MEMBRANE FUSION SUBUNIT OF EMRAB-TOLC MULTIDRUG EFFLUX PUMP"/>
    <property type="match status" value="1"/>
</dbReference>
<reference evidence="5" key="1">
    <citation type="submission" date="2020-02" db="EMBL/GenBank/DDBJ databases">
        <authorList>
            <person name="Meier V. D."/>
        </authorList>
    </citation>
    <scope>NUCLEOTIDE SEQUENCE</scope>
    <source>
        <strain evidence="5">AVDCRST_MAG91</strain>
    </source>
</reference>
<dbReference type="EMBL" id="CADCVX010000386">
    <property type="protein sequence ID" value="CAA9519514.1"/>
    <property type="molecule type" value="Genomic_DNA"/>
</dbReference>
<sequence>MNAPLMIEDRSARIRPRGSSSLLLWATALFFVLFVVWAAVTELDRTVRGAGRVVASSQLQVVSNLEGGIVEAIFVRTGQVVARGAELIRLDRTQSGSEFGSGQATLNSLDAKVARLSAEVAGRTPRYPPARDRASAEGIAIERALPETTLLRVRLETGRTHQIRVHLEAIGHPVAGDPEYGGSSAGPDLGL</sequence>
<name>A0A6J4TDS0_9SPHN</name>
<dbReference type="PANTHER" id="PTHR30386:SF26">
    <property type="entry name" value="TRANSPORT PROTEIN COMB"/>
    <property type="match status" value="1"/>
</dbReference>
<dbReference type="GO" id="GO:0160140">
    <property type="term" value="F:23S rRNA pseudouridine(1911/1915/1917) synthase activity"/>
    <property type="evidence" value="ECO:0007669"/>
    <property type="project" value="UniProtKB-EC"/>
</dbReference>
<evidence type="ECO:0000256" key="1">
    <source>
        <dbReference type="ARBA" id="ARBA00004167"/>
    </source>
</evidence>
<dbReference type="GO" id="GO:0003723">
    <property type="term" value="F:RNA binding"/>
    <property type="evidence" value="ECO:0007669"/>
    <property type="project" value="InterPro"/>
</dbReference>
<organism evidence="5">
    <name type="scientific">uncultured Sphingomonadaceae bacterium</name>
    <dbReference type="NCBI Taxonomy" id="169976"/>
    <lineage>
        <taxon>Bacteria</taxon>
        <taxon>Pseudomonadati</taxon>
        <taxon>Pseudomonadota</taxon>
        <taxon>Alphaproteobacteria</taxon>
        <taxon>Sphingomonadales</taxon>
        <taxon>Sphingomonadaceae</taxon>
        <taxon>environmental samples</taxon>
    </lineage>
</organism>
<protein>
    <submittedName>
        <fullName evidence="5">Ribosomal large subunit pseudouridine synthase D</fullName>
        <ecNumber evidence="5">5.4.99.23</ecNumber>
    </submittedName>
</protein>